<sequence>MAKPVRVRQHVNPLSHKFQQPPQAAEGLHYSNPEQPLHLDIGAARGTFLLEMALAHPDWNFLGLEIRQPLVLEANARRDRLRQDFCQDSYQHSPIPHALENLHYLWGNANRGLEPLLAPFPLRVITIQFPDPWFKRRHHKRRLVQPELVQTLVNCLEPGGWIFMQTDIFQLAVEMGDRLGDHPDLILDSPRWLPASPFPVATEREKSVLSQGLPIYRSRFFRKKV</sequence>
<feature type="region of interest" description="Disordered" evidence="8">
    <location>
        <begin position="1"/>
        <end position="26"/>
    </location>
</feature>
<keyword evidence="10" id="KW-1185">Reference proteome</keyword>
<dbReference type="RefSeq" id="WP_277868135.1">
    <property type="nucleotide sequence ID" value="NZ_JAKKUT010000008.1"/>
</dbReference>
<gene>
    <name evidence="7 9" type="primary">trmB</name>
    <name evidence="9" type="ORF">L3556_14925</name>
</gene>
<evidence type="ECO:0000256" key="3">
    <source>
        <dbReference type="ARBA" id="ARBA00022603"/>
    </source>
</evidence>
<keyword evidence="4 7" id="KW-0808">Transferase</keyword>
<feature type="binding site" evidence="7">
    <location>
        <position position="167"/>
    </location>
    <ligand>
        <name>substrate</name>
    </ligand>
</feature>
<dbReference type="PANTHER" id="PTHR23417">
    <property type="entry name" value="3-DEOXY-D-MANNO-OCTULOSONIC-ACID TRANSFERASE/TRNA GUANINE-N 7 - -METHYLTRANSFERASE"/>
    <property type="match status" value="1"/>
</dbReference>
<feature type="binding site" evidence="7">
    <location>
        <position position="108"/>
    </location>
    <ligand>
        <name>S-adenosyl-L-methionine</name>
        <dbReference type="ChEBI" id="CHEBI:59789"/>
    </ligand>
</feature>
<keyword evidence="6 7" id="KW-0819">tRNA processing</keyword>
<evidence type="ECO:0000256" key="8">
    <source>
        <dbReference type="SAM" id="MobiDB-lite"/>
    </source>
</evidence>
<comment type="function">
    <text evidence="2 7">Catalyzes the formation of N(7)-methylguanine at position 46 (m7G46) in tRNA.</text>
</comment>
<keyword evidence="3 7" id="KW-0489">Methyltransferase</keyword>
<comment type="pathway">
    <text evidence="7">tRNA modification; N(7)-methylguanine-tRNA biosynthesis.</text>
</comment>
<evidence type="ECO:0000256" key="2">
    <source>
        <dbReference type="ARBA" id="ARBA00003015"/>
    </source>
</evidence>
<reference evidence="9" key="2">
    <citation type="submission" date="2022-01" db="EMBL/GenBank/DDBJ databases">
        <authorList>
            <person name="Zivanovic Y."/>
            <person name="Moreira D."/>
            <person name="Lopez-Garcia P."/>
        </authorList>
    </citation>
    <scope>NUCLEOTIDE SEQUENCE</scope>
    <source>
        <strain evidence="9">G9</strain>
    </source>
</reference>
<evidence type="ECO:0000313" key="10">
    <source>
        <dbReference type="Proteomes" id="UP001154265"/>
    </source>
</evidence>
<comment type="catalytic activity">
    <reaction evidence="1 7">
        <text>guanosine(46) in tRNA + S-adenosyl-L-methionine = N(7)-methylguanosine(46) in tRNA + S-adenosyl-L-homocysteine</text>
        <dbReference type="Rhea" id="RHEA:42708"/>
        <dbReference type="Rhea" id="RHEA-COMP:10188"/>
        <dbReference type="Rhea" id="RHEA-COMP:10189"/>
        <dbReference type="ChEBI" id="CHEBI:57856"/>
        <dbReference type="ChEBI" id="CHEBI:59789"/>
        <dbReference type="ChEBI" id="CHEBI:74269"/>
        <dbReference type="ChEBI" id="CHEBI:74480"/>
        <dbReference type="EC" id="2.1.1.33"/>
    </reaction>
</comment>
<dbReference type="Proteomes" id="UP001154265">
    <property type="component" value="Unassembled WGS sequence"/>
</dbReference>
<accession>A0ABT6F2W2</accession>
<dbReference type="InterPro" id="IPR003358">
    <property type="entry name" value="tRNA_(Gua-N-7)_MeTrfase_Trmb"/>
</dbReference>
<reference evidence="9" key="1">
    <citation type="journal article" date="2022" name="Genome Biol. Evol.">
        <title>A New Gene Family Diagnostic for Intracellular Biomineralization of Amorphous Ca Carbonates by Cyanobacteria.</title>
        <authorList>
            <person name="Benzerara K."/>
            <person name="Duprat E."/>
            <person name="Bitard-Feildel T."/>
            <person name="Caumes G."/>
            <person name="Cassier-Chauvat C."/>
            <person name="Chauvat F."/>
            <person name="Dezi M."/>
            <person name="Diop S.I."/>
            <person name="Gaschignard G."/>
            <person name="Gorgen S."/>
            <person name="Gugger M."/>
            <person name="Lopez-Garcia P."/>
            <person name="Millet M."/>
            <person name="Skouri-Panet F."/>
            <person name="Moreira D."/>
            <person name="Callebaut I."/>
        </authorList>
    </citation>
    <scope>NUCLEOTIDE SEQUENCE</scope>
    <source>
        <strain evidence="9">G9</strain>
    </source>
</reference>
<keyword evidence="5 7" id="KW-0949">S-adenosyl-L-methionine</keyword>
<dbReference type="PANTHER" id="PTHR23417:SF21">
    <property type="entry name" value="TRNA (GUANINE-N(7)-)-METHYLTRANSFERASE"/>
    <property type="match status" value="1"/>
</dbReference>
<dbReference type="Pfam" id="PF02390">
    <property type="entry name" value="Methyltransf_4"/>
    <property type="match status" value="1"/>
</dbReference>
<feature type="binding site" evidence="7">
    <location>
        <position position="135"/>
    </location>
    <ligand>
        <name>substrate</name>
    </ligand>
</feature>
<evidence type="ECO:0000256" key="4">
    <source>
        <dbReference type="ARBA" id="ARBA00022679"/>
    </source>
</evidence>
<dbReference type="EC" id="2.1.1.33" evidence="7"/>
<organism evidence="9 10">
    <name type="scientific">Candidatus Synechococcus calcipolaris G9</name>
    <dbReference type="NCBI Taxonomy" id="1497997"/>
    <lineage>
        <taxon>Bacteria</taxon>
        <taxon>Bacillati</taxon>
        <taxon>Cyanobacteriota</taxon>
        <taxon>Cyanophyceae</taxon>
        <taxon>Synechococcales</taxon>
        <taxon>Synechococcaceae</taxon>
        <taxon>Synechococcus</taxon>
    </lineage>
</organism>
<feature type="binding site" evidence="7">
    <location>
        <position position="40"/>
    </location>
    <ligand>
        <name>S-adenosyl-L-methionine</name>
        <dbReference type="ChEBI" id="CHEBI:59789"/>
    </ligand>
</feature>
<dbReference type="GO" id="GO:0008176">
    <property type="term" value="F:tRNA (guanine(46)-N7)-methyltransferase activity"/>
    <property type="evidence" value="ECO:0007669"/>
    <property type="project" value="UniProtKB-EC"/>
</dbReference>
<proteinExistence type="inferred from homology"/>
<dbReference type="InterPro" id="IPR055361">
    <property type="entry name" value="tRNA_methyltr_TrmB_bact"/>
</dbReference>
<protein>
    <recommendedName>
        <fullName evidence="7">tRNA (guanine-N(7)-)-methyltransferase</fullName>
        <ecNumber evidence="7">2.1.1.33</ecNumber>
    </recommendedName>
    <alternativeName>
        <fullName evidence="7">tRNA (guanine(46)-N(7))-methyltransferase</fullName>
    </alternativeName>
    <alternativeName>
        <fullName evidence="7">tRNA(m7G46)-methyltransferase</fullName>
    </alternativeName>
</protein>
<evidence type="ECO:0000256" key="6">
    <source>
        <dbReference type="ARBA" id="ARBA00022694"/>
    </source>
</evidence>
<dbReference type="EMBL" id="JAKKUT010000008">
    <property type="protein sequence ID" value="MDG2992211.1"/>
    <property type="molecule type" value="Genomic_DNA"/>
</dbReference>
<comment type="similarity">
    <text evidence="7">Belongs to the class I-like SAM-binding methyltransferase superfamily. TrmB family.</text>
</comment>
<evidence type="ECO:0000256" key="7">
    <source>
        <dbReference type="HAMAP-Rule" id="MF_01057"/>
    </source>
</evidence>
<dbReference type="HAMAP" id="MF_01057">
    <property type="entry name" value="tRNA_methyltr_TrmB"/>
    <property type="match status" value="1"/>
</dbReference>
<dbReference type="PROSITE" id="PS51625">
    <property type="entry name" value="SAM_MT_TRMB"/>
    <property type="match status" value="1"/>
</dbReference>
<comment type="caution">
    <text evidence="9">The sequence shown here is derived from an EMBL/GenBank/DDBJ whole genome shotgun (WGS) entry which is preliminary data.</text>
</comment>
<dbReference type="SUPFAM" id="SSF53335">
    <property type="entry name" value="S-adenosyl-L-methionine-dependent methyltransferases"/>
    <property type="match status" value="1"/>
</dbReference>
<comment type="caution">
    <text evidence="7">Lacks conserved residue(s) required for the propagation of feature annotation.</text>
</comment>
<dbReference type="Gene3D" id="3.40.50.150">
    <property type="entry name" value="Vaccinia Virus protein VP39"/>
    <property type="match status" value="1"/>
</dbReference>
<dbReference type="NCBIfam" id="TIGR00091">
    <property type="entry name" value="tRNA (guanosine(46)-N7)-methyltransferase TrmB"/>
    <property type="match status" value="1"/>
</dbReference>
<name>A0ABT6F2W2_9SYNE</name>
<evidence type="ECO:0000256" key="5">
    <source>
        <dbReference type="ARBA" id="ARBA00022691"/>
    </source>
</evidence>
<evidence type="ECO:0000313" key="9">
    <source>
        <dbReference type="EMBL" id="MDG2992211.1"/>
    </source>
</evidence>
<feature type="binding site" evidence="7">
    <location>
        <position position="131"/>
    </location>
    <ligand>
        <name>S-adenosyl-L-methionine</name>
        <dbReference type="ChEBI" id="CHEBI:59789"/>
    </ligand>
</feature>
<dbReference type="InterPro" id="IPR029063">
    <property type="entry name" value="SAM-dependent_MTases_sf"/>
</dbReference>
<feature type="binding site" evidence="7">
    <location>
        <position position="65"/>
    </location>
    <ligand>
        <name>S-adenosyl-L-methionine</name>
        <dbReference type="ChEBI" id="CHEBI:59789"/>
    </ligand>
</feature>
<evidence type="ECO:0000256" key="1">
    <source>
        <dbReference type="ARBA" id="ARBA00000142"/>
    </source>
</evidence>